<organism evidence="2 3">
    <name type="scientific">Fredinandcohnia salidurans</name>
    <dbReference type="NCBI Taxonomy" id="2595041"/>
    <lineage>
        <taxon>Bacteria</taxon>
        <taxon>Bacillati</taxon>
        <taxon>Bacillota</taxon>
        <taxon>Bacilli</taxon>
        <taxon>Bacillales</taxon>
        <taxon>Bacillaceae</taxon>
        <taxon>Fredinandcohnia</taxon>
    </lineage>
</organism>
<protein>
    <recommendedName>
        <fullName evidence="4">DUF4348 domain-containing protein</fullName>
    </recommendedName>
</protein>
<dbReference type="Proteomes" id="UP001597227">
    <property type="component" value="Unassembled WGS sequence"/>
</dbReference>
<sequence>MRRRRGVPIQLILVSVGAILIVFLLFSLFRSSPEEDAKEIVHSFYTFEQDADFGSSWELFHPLMQERFEKADYIQQRNHVFVGHFGTDTFKYTVEDVEHLKSWQMAKNTTTFHDVYKVPITQTYKSTYGTFTIQQDVFVVHEDGDWTILWSYH</sequence>
<keyword evidence="1" id="KW-0812">Transmembrane</keyword>
<accession>A0ABW4MS02</accession>
<dbReference type="RefSeq" id="WP_388039887.1">
    <property type="nucleotide sequence ID" value="NZ_JBHUEK010000025.1"/>
</dbReference>
<dbReference type="EMBL" id="JBHUEK010000025">
    <property type="protein sequence ID" value="MFD1780262.1"/>
    <property type="molecule type" value="Genomic_DNA"/>
</dbReference>
<proteinExistence type="predicted"/>
<name>A0ABW4MS02_9BACI</name>
<dbReference type="SUPFAM" id="SSF54427">
    <property type="entry name" value="NTF2-like"/>
    <property type="match status" value="1"/>
</dbReference>
<evidence type="ECO:0008006" key="4">
    <source>
        <dbReference type="Google" id="ProtNLM"/>
    </source>
</evidence>
<evidence type="ECO:0000313" key="3">
    <source>
        <dbReference type="Proteomes" id="UP001597227"/>
    </source>
</evidence>
<reference evidence="3" key="1">
    <citation type="journal article" date="2019" name="Int. J. Syst. Evol. Microbiol.">
        <title>The Global Catalogue of Microorganisms (GCM) 10K type strain sequencing project: providing services to taxonomists for standard genome sequencing and annotation.</title>
        <authorList>
            <consortium name="The Broad Institute Genomics Platform"/>
            <consortium name="The Broad Institute Genome Sequencing Center for Infectious Disease"/>
            <person name="Wu L."/>
            <person name="Ma J."/>
        </authorList>
    </citation>
    <scope>NUCLEOTIDE SEQUENCE [LARGE SCALE GENOMIC DNA]</scope>
    <source>
        <strain evidence="3">CCUG 15531</strain>
    </source>
</reference>
<keyword evidence="3" id="KW-1185">Reference proteome</keyword>
<dbReference type="InterPro" id="IPR032710">
    <property type="entry name" value="NTF2-like_dom_sf"/>
</dbReference>
<keyword evidence="1" id="KW-0472">Membrane</keyword>
<evidence type="ECO:0000313" key="2">
    <source>
        <dbReference type="EMBL" id="MFD1780262.1"/>
    </source>
</evidence>
<comment type="caution">
    <text evidence="2">The sequence shown here is derived from an EMBL/GenBank/DDBJ whole genome shotgun (WGS) entry which is preliminary data.</text>
</comment>
<gene>
    <name evidence="2" type="ORF">ACFSFW_16480</name>
</gene>
<evidence type="ECO:0000256" key="1">
    <source>
        <dbReference type="SAM" id="Phobius"/>
    </source>
</evidence>
<feature type="transmembrane region" description="Helical" evidence="1">
    <location>
        <begin position="7"/>
        <end position="29"/>
    </location>
</feature>
<keyword evidence="1" id="KW-1133">Transmembrane helix</keyword>